<proteinExistence type="predicted"/>
<name>A0A0E9R9E8_ANGAN</name>
<accession>A0A0E9R9E8</accession>
<evidence type="ECO:0000313" key="1">
    <source>
        <dbReference type="EMBL" id="JAH25402.1"/>
    </source>
</evidence>
<dbReference type="AlphaFoldDB" id="A0A0E9R9E8"/>
<dbReference type="EMBL" id="GBXM01083175">
    <property type="protein sequence ID" value="JAH25402.1"/>
    <property type="molecule type" value="Transcribed_RNA"/>
</dbReference>
<sequence>MKPLQIFNCIHATNQYFYKLLNFLLQNGVCKRLTLFSFTQNCNTIYFCQYYYF</sequence>
<organism evidence="1">
    <name type="scientific">Anguilla anguilla</name>
    <name type="common">European freshwater eel</name>
    <name type="synonym">Muraena anguilla</name>
    <dbReference type="NCBI Taxonomy" id="7936"/>
    <lineage>
        <taxon>Eukaryota</taxon>
        <taxon>Metazoa</taxon>
        <taxon>Chordata</taxon>
        <taxon>Craniata</taxon>
        <taxon>Vertebrata</taxon>
        <taxon>Euteleostomi</taxon>
        <taxon>Actinopterygii</taxon>
        <taxon>Neopterygii</taxon>
        <taxon>Teleostei</taxon>
        <taxon>Anguilliformes</taxon>
        <taxon>Anguillidae</taxon>
        <taxon>Anguilla</taxon>
    </lineage>
</organism>
<reference evidence="1" key="1">
    <citation type="submission" date="2014-11" db="EMBL/GenBank/DDBJ databases">
        <authorList>
            <person name="Amaro Gonzalez C."/>
        </authorList>
    </citation>
    <scope>NUCLEOTIDE SEQUENCE</scope>
</reference>
<protein>
    <submittedName>
        <fullName evidence="1">Uncharacterized protein</fullName>
    </submittedName>
</protein>
<reference evidence="1" key="2">
    <citation type="journal article" date="2015" name="Fish Shellfish Immunol.">
        <title>Early steps in the European eel (Anguilla anguilla)-Vibrio vulnificus interaction in the gills: Role of the RtxA13 toxin.</title>
        <authorList>
            <person name="Callol A."/>
            <person name="Pajuelo D."/>
            <person name="Ebbesson L."/>
            <person name="Teles M."/>
            <person name="MacKenzie S."/>
            <person name="Amaro C."/>
        </authorList>
    </citation>
    <scope>NUCLEOTIDE SEQUENCE</scope>
</reference>